<keyword evidence="12" id="KW-0134">Cell wall</keyword>
<comment type="function">
    <text evidence="10 12">Acts in the modification of cell walls via demethylesterification of cell wall pectin.</text>
</comment>
<evidence type="ECO:0000256" key="7">
    <source>
        <dbReference type="ARBA" id="ARBA00023157"/>
    </source>
</evidence>
<comment type="similarity">
    <text evidence="3">In the C-terminal section; belongs to the pectinesterase family.</text>
</comment>
<comment type="similarity">
    <text evidence="2">In the N-terminal section; belongs to the PMEI family.</text>
</comment>
<name>A0A2G5DLG4_AQUCA</name>
<evidence type="ECO:0000256" key="13">
    <source>
        <dbReference type="SAM" id="Phobius"/>
    </source>
</evidence>
<evidence type="ECO:0000256" key="3">
    <source>
        <dbReference type="ARBA" id="ARBA00007786"/>
    </source>
</evidence>
<dbReference type="InterPro" id="IPR033131">
    <property type="entry name" value="Pectinesterase_Asp_AS"/>
</dbReference>
<evidence type="ECO:0000313" key="15">
    <source>
        <dbReference type="EMBL" id="PIA44326.1"/>
    </source>
</evidence>
<evidence type="ECO:0000256" key="5">
    <source>
        <dbReference type="ARBA" id="ARBA00022801"/>
    </source>
</evidence>
<dbReference type="SUPFAM" id="SSF51126">
    <property type="entry name" value="Pectin lyase-like"/>
    <property type="match status" value="1"/>
</dbReference>
<dbReference type="Gene3D" id="2.160.20.10">
    <property type="entry name" value="Single-stranded right-handed beta-helix, Pectin lyase-like"/>
    <property type="match status" value="1"/>
</dbReference>
<dbReference type="STRING" id="218851.A0A2G5DLG4"/>
<dbReference type="NCBIfam" id="TIGR01614">
    <property type="entry name" value="PME_inhib"/>
    <property type="match status" value="1"/>
</dbReference>
<keyword evidence="13" id="KW-0472">Membrane</keyword>
<dbReference type="PROSITE" id="PS00503">
    <property type="entry name" value="PECTINESTERASE_2"/>
    <property type="match status" value="1"/>
</dbReference>
<feature type="domain" description="Pectinesterase inhibitor" evidence="14">
    <location>
        <begin position="51"/>
        <end position="203"/>
    </location>
</feature>
<evidence type="ECO:0000256" key="12">
    <source>
        <dbReference type="RuleBase" id="RU000589"/>
    </source>
</evidence>
<keyword evidence="12" id="KW-0964">Secreted</keyword>
<evidence type="ECO:0000256" key="8">
    <source>
        <dbReference type="ARBA" id="ARBA00023180"/>
    </source>
</evidence>
<dbReference type="GO" id="GO:0004857">
    <property type="term" value="F:enzyme inhibitor activity"/>
    <property type="evidence" value="ECO:0007669"/>
    <property type="project" value="InterPro"/>
</dbReference>
<comment type="subcellular location">
    <subcellularLocation>
        <location evidence="12">Secreted</location>
        <location evidence="12">Cell wall</location>
    </subcellularLocation>
</comment>
<dbReference type="EC" id="3.1.1.11" evidence="4 12"/>
<keyword evidence="12" id="KW-0961">Cell wall biogenesis/degradation</keyword>
<keyword evidence="6 12" id="KW-0063">Aspartyl esterase</keyword>
<protein>
    <recommendedName>
        <fullName evidence="4 12">Pectinesterase</fullName>
        <ecNumber evidence="4 12">3.1.1.11</ecNumber>
    </recommendedName>
</protein>
<accession>A0A2G5DLG4</accession>
<keyword evidence="7" id="KW-1015">Disulfide bond</keyword>
<sequence length="572" mass="63669">MGDSEKRRKKIAIIGVSSLILVAMVVAVAVGVKYSEDDESNEHAKAAQIKSSMKAIKAICQPTDFQKTCIQSLSSVAGNTSDPTELVKASFKVAMKHIQDAAKKSVTLKELAKDKGGRDALRICQTLMDYAYEDLKHAFKDSNDFDITKLDEFVGDLKVWLSGSLTYQETCLDGFENTTGTAGEAMRKALKTSGELTRNALAIVDEIHNAISSLNISNFKRRLLSKGAEHPEVSKDGFPTWVTPTKRRLLKATQPAEFKPNIVVAKDGSGKYKTINEALKKVPQKNTGHFVIYVKEGVYDETVIIKNTNVMLIGDGAQKTKITGKKSHGSGYRTVETATVAAIGDGFIAKNIGFENTAGPDNHQAVALRVQSDKSVIYNCQIDGYQDTLYVHTHRQFYRDCTISGTIDFIFGNAIAIFQNCNIVVRKPNFNQQNHVTAHGRKDRHETSAIVLQGCKITADPLYLPVRHQIKTFLGRPWKNFSRTIIMQTHMDDFIQPEGWAPWDGTQNLDTCFYAEYQNKGPGADMSKRVKWRGIKKINNEQAQSFTPKPFFWDIDWVSAVGVPIDPGMMRR</sequence>
<dbReference type="SMART" id="SM00856">
    <property type="entry name" value="PMEI"/>
    <property type="match status" value="1"/>
</dbReference>
<evidence type="ECO:0000256" key="6">
    <source>
        <dbReference type="ARBA" id="ARBA00023085"/>
    </source>
</evidence>
<dbReference type="Pfam" id="PF04043">
    <property type="entry name" value="PMEI"/>
    <property type="match status" value="1"/>
</dbReference>
<keyword evidence="5 12" id="KW-0378">Hydrolase</keyword>
<dbReference type="PROSITE" id="PS00800">
    <property type="entry name" value="PECTINESTERASE_1"/>
    <property type="match status" value="1"/>
</dbReference>
<dbReference type="Proteomes" id="UP000230069">
    <property type="component" value="Unassembled WGS sequence"/>
</dbReference>
<proteinExistence type="inferred from homology"/>
<keyword evidence="8" id="KW-0325">Glycoprotein</keyword>
<dbReference type="SUPFAM" id="SSF101148">
    <property type="entry name" value="Plant invertase/pectin methylesterase inhibitor"/>
    <property type="match status" value="1"/>
</dbReference>
<feature type="transmembrane region" description="Helical" evidence="13">
    <location>
        <begin position="12"/>
        <end position="32"/>
    </location>
</feature>
<keyword evidence="13" id="KW-1133">Transmembrane helix</keyword>
<dbReference type="AlphaFoldDB" id="A0A2G5DLG4"/>
<dbReference type="InterPro" id="IPR012334">
    <property type="entry name" value="Pectin_lyas_fold"/>
</dbReference>
<dbReference type="EMBL" id="KZ305034">
    <property type="protein sequence ID" value="PIA44326.1"/>
    <property type="molecule type" value="Genomic_DNA"/>
</dbReference>
<evidence type="ECO:0000256" key="10">
    <source>
        <dbReference type="ARBA" id="ARBA00057335"/>
    </source>
</evidence>
<gene>
    <name evidence="15" type="ORF">AQUCO_01700134v1</name>
</gene>
<keyword evidence="16" id="KW-1185">Reference proteome</keyword>
<comment type="catalytic activity">
    <reaction evidence="9 12">
        <text>[(1-&gt;4)-alpha-D-galacturonosyl methyl ester](n) + n H2O = [(1-&gt;4)-alpha-D-galacturonosyl](n) + n methanol + n H(+)</text>
        <dbReference type="Rhea" id="RHEA:22380"/>
        <dbReference type="Rhea" id="RHEA-COMP:14570"/>
        <dbReference type="Rhea" id="RHEA-COMP:14573"/>
        <dbReference type="ChEBI" id="CHEBI:15377"/>
        <dbReference type="ChEBI" id="CHEBI:15378"/>
        <dbReference type="ChEBI" id="CHEBI:17790"/>
        <dbReference type="ChEBI" id="CHEBI:140522"/>
        <dbReference type="ChEBI" id="CHEBI:140523"/>
        <dbReference type="EC" id="3.1.1.11"/>
    </reaction>
</comment>
<evidence type="ECO:0000259" key="14">
    <source>
        <dbReference type="SMART" id="SM00856"/>
    </source>
</evidence>
<dbReference type="InterPro" id="IPR000070">
    <property type="entry name" value="Pectinesterase_cat"/>
</dbReference>
<dbReference type="InterPro" id="IPR018040">
    <property type="entry name" value="Pectinesterase_Tyr_AS"/>
</dbReference>
<dbReference type="GO" id="GO:0045490">
    <property type="term" value="P:pectin catabolic process"/>
    <property type="evidence" value="ECO:0007669"/>
    <property type="project" value="UniProtKB-UniRule"/>
</dbReference>
<dbReference type="FunFam" id="2.160.20.10:FF:000001">
    <property type="entry name" value="Pectinesterase"/>
    <property type="match status" value="1"/>
</dbReference>
<dbReference type="CDD" id="cd15798">
    <property type="entry name" value="PMEI-like_3"/>
    <property type="match status" value="1"/>
</dbReference>
<dbReference type="InterPro" id="IPR006501">
    <property type="entry name" value="Pectinesterase_inhib_dom"/>
</dbReference>
<evidence type="ECO:0000256" key="1">
    <source>
        <dbReference type="ARBA" id="ARBA00005184"/>
    </source>
</evidence>
<dbReference type="Pfam" id="PF01095">
    <property type="entry name" value="Pectinesterase"/>
    <property type="match status" value="1"/>
</dbReference>
<evidence type="ECO:0000256" key="11">
    <source>
        <dbReference type="PROSITE-ProRule" id="PRU10040"/>
    </source>
</evidence>
<dbReference type="InterPro" id="IPR011050">
    <property type="entry name" value="Pectin_lyase_fold/virulence"/>
</dbReference>
<dbReference type="OrthoDB" id="2019149at2759"/>
<keyword evidence="13" id="KW-0812">Transmembrane</keyword>
<evidence type="ECO:0000256" key="2">
    <source>
        <dbReference type="ARBA" id="ARBA00006027"/>
    </source>
</evidence>
<evidence type="ECO:0000313" key="16">
    <source>
        <dbReference type="Proteomes" id="UP000230069"/>
    </source>
</evidence>
<evidence type="ECO:0000256" key="9">
    <source>
        <dbReference type="ARBA" id="ARBA00047928"/>
    </source>
</evidence>
<dbReference type="UniPathway" id="UPA00545">
    <property type="reaction ID" value="UER00823"/>
</dbReference>
<dbReference type="PANTHER" id="PTHR31707">
    <property type="entry name" value="PECTINESTERASE"/>
    <property type="match status" value="1"/>
</dbReference>
<dbReference type="Gene3D" id="1.20.140.40">
    <property type="entry name" value="Invertase/pectin methylesterase inhibitor family protein"/>
    <property type="match status" value="1"/>
</dbReference>
<reference evidence="15 16" key="1">
    <citation type="submission" date="2017-09" db="EMBL/GenBank/DDBJ databases">
        <title>WGS assembly of Aquilegia coerulea Goldsmith.</title>
        <authorList>
            <person name="Hodges S."/>
            <person name="Kramer E."/>
            <person name="Nordborg M."/>
            <person name="Tomkins J."/>
            <person name="Borevitz J."/>
            <person name="Derieg N."/>
            <person name="Yan J."/>
            <person name="Mihaltcheva S."/>
            <person name="Hayes R.D."/>
            <person name="Rokhsar D."/>
        </authorList>
    </citation>
    <scope>NUCLEOTIDE SEQUENCE [LARGE SCALE GENOMIC DNA]</scope>
    <source>
        <strain evidence="16">cv. Goldsmith</strain>
    </source>
</reference>
<dbReference type="FunFam" id="1.20.140.40:FF:000001">
    <property type="entry name" value="Pectinesterase"/>
    <property type="match status" value="1"/>
</dbReference>
<dbReference type="InParanoid" id="A0A2G5DLG4"/>
<dbReference type="GO" id="GO:0030599">
    <property type="term" value="F:pectinesterase activity"/>
    <property type="evidence" value="ECO:0007669"/>
    <property type="project" value="UniProtKB-UniRule"/>
</dbReference>
<organism evidence="15 16">
    <name type="scientific">Aquilegia coerulea</name>
    <name type="common">Rocky mountain columbine</name>
    <dbReference type="NCBI Taxonomy" id="218851"/>
    <lineage>
        <taxon>Eukaryota</taxon>
        <taxon>Viridiplantae</taxon>
        <taxon>Streptophyta</taxon>
        <taxon>Embryophyta</taxon>
        <taxon>Tracheophyta</taxon>
        <taxon>Spermatophyta</taxon>
        <taxon>Magnoliopsida</taxon>
        <taxon>Ranunculales</taxon>
        <taxon>Ranunculaceae</taxon>
        <taxon>Thalictroideae</taxon>
        <taxon>Aquilegia</taxon>
    </lineage>
</organism>
<dbReference type="GO" id="GO:0042545">
    <property type="term" value="P:cell wall modification"/>
    <property type="evidence" value="ECO:0007669"/>
    <property type="project" value="UniProtKB-UniRule"/>
</dbReference>
<evidence type="ECO:0000256" key="4">
    <source>
        <dbReference type="ARBA" id="ARBA00013229"/>
    </source>
</evidence>
<feature type="active site" evidence="11">
    <location>
        <position position="408"/>
    </location>
</feature>
<comment type="pathway">
    <text evidence="1 12">Glycan metabolism; pectin degradation; 2-dehydro-3-deoxy-D-gluconate from pectin: step 1/5.</text>
</comment>
<dbReference type="InterPro" id="IPR035513">
    <property type="entry name" value="Invertase/methylesterase_inhib"/>
</dbReference>